<gene>
    <name evidence="2" type="ORF">MPH_00027</name>
</gene>
<keyword evidence="1" id="KW-1133">Transmembrane helix</keyword>
<evidence type="ECO:0000313" key="3">
    <source>
        <dbReference type="Proteomes" id="UP000007129"/>
    </source>
</evidence>
<evidence type="ECO:0000256" key="1">
    <source>
        <dbReference type="SAM" id="Phobius"/>
    </source>
</evidence>
<dbReference type="HOGENOM" id="CLU_1777820_0_0_1"/>
<dbReference type="Proteomes" id="UP000007129">
    <property type="component" value="Unassembled WGS sequence"/>
</dbReference>
<reference evidence="2 3" key="1">
    <citation type="journal article" date="2012" name="BMC Genomics">
        <title>Tools to kill: Genome of one of the most destructive plant pathogenic fungi Macrophomina phaseolina.</title>
        <authorList>
            <person name="Islam M.S."/>
            <person name="Haque M.S."/>
            <person name="Islam M.M."/>
            <person name="Emdad E.M."/>
            <person name="Halim A."/>
            <person name="Hossen Q.M.M."/>
            <person name="Hossain M.Z."/>
            <person name="Ahmed B."/>
            <person name="Rahim S."/>
            <person name="Rahman M.S."/>
            <person name="Alam M.M."/>
            <person name="Hou S."/>
            <person name="Wan X."/>
            <person name="Saito J.A."/>
            <person name="Alam M."/>
        </authorList>
    </citation>
    <scope>NUCLEOTIDE SEQUENCE [LARGE SCALE GENOMIC DNA]</scope>
    <source>
        <strain evidence="2 3">MS6</strain>
    </source>
</reference>
<feature type="transmembrane region" description="Helical" evidence="1">
    <location>
        <begin position="20"/>
        <end position="38"/>
    </location>
</feature>
<keyword evidence="1" id="KW-0472">Membrane</keyword>
<proteinExistence type="predicted"/>
<sequence length="146" mass="16592">MEAKALNVDSAFFPLNAPAGGPLAVAIAIGVLSLLWHFRTKSPHPRVGNSRLWTWLPFATPMRYELEKVANEAYLKVCYTPRISALTRRTDQGQINKGLEKAFVMKFFGFDYLMLPPKYLQDLKKASLDSLSFNVSFSDVRSHRRK</sequence>
<dbReference type="InParanoid" id="K2S704"/>
<dbReference type="EMBL" id="AHHD01000005">
    <property type="protein sequence ID" value="EKG22623.1"/>
    <property type="molecule type" value="Genomic_DNA"/>
</dbReference>
<evidence type="ECO:0000313" key="2">
    <source>
        <dbReference type="EMBL" id="EKG22623.1"/>
    </source>
</evidence>
<organism evidence="2 3">
    <name type="scientific">Macrophomina phaseolina (strain MS6)</name>
    <name type="common">Charcoal rot fungus</name>
    <dbReference type="NCBI Taxonomy" id="1126212"/>
    <lineage>
        <taxon>Eukaryota</taxon>
        <taxon>Fungi</taxon>
        <taxon>Dikarya</taxon>
        <taxon>Ascomycota</taxon>
        <taxon>Pezizomycotina</taxon>
        <taxon>Dothideomycetes</taxon>
        <taxon>Dothideomycetes incertae sedis</taxon>
        <taxon>Botryosphaeriales</taxon>
        <taxon>Botryosphaeriaceae</taxon>
        <taxon>Macrophomina</taxon>
    </lineage>
</organism>
<keyword evidence="1" id="KW-0812">Transmembrane</keyword>
<dbReference type="AlphaFoldDB" id="K2S704"/>
<name>K2S704_MACPH</name>
<accession>K2S704</accession>
<dbReference type="VEuPathDB" id="FungiDB:MPH_00027"/>
<protein>
    <submittedName>
        <fullName evidence="2">Cytochrome P450, putative</fullName>
    </submittedName>
</protein>
<comment type="caution">
    <text evidence="2">The sequence shown here is derived from an EMBL/GenBank/DDBJ whole genome shotgun (WGS) entry which is preliminary data.</text>
</comment>